<dbReference type="SUPFAM" id="SSF55103">
    <property type="entry name" value="FAD-linked oxidases, C-terminal domain"/>
    <property type="match status" value="1"/>
</dbReference>
<keyword evidence="2" id="KW-0285">Flavoprotein</keyword>
<proteinExistence type="inferred from homology"/>
<keyword evidence="6" id="KW-1185">Reference proteome</keyword>
<sequence>MNPVARAFRDAVPGLAVQDDAALAEALSADLATPAPMPAGAVLQPGDVGQVQALVRVARAEGIALVPRGGGWSYTGGTVAPRAPAAVVDMTGLTGITIRRDAAEVEVGAGTTWAALHAALEAEGLRACAFGPLSGTGATVGGGAAQNGGFFGASGHGAWGDGPVHATRMVDGTAALVDFTLADRVRGLEAPQPLVGDCGAFGLRTRVTLATMPLPAATGFVSFEFAEGAAALAALVALRDLPGLGELFLFDPANHRNLARAGFSVMESAGIAGDLLRARGSWWERLSGLLHTARAGKTFVADLRWSVHLSLDGSDAAVAEAQREARRRARALGGHVIPDIIPRVTRSRPFRRIKALLGPSGKLWLPMHGVFSAEAAPAGLAATERVLAEHAEPMRRHGIHTVLLCSTMGARVIVEPQIFWPDAMGPLHRRLVPPEQWQAHGARPANPEARAAAMALRHALIEAFDAAGASHFQIGRSYAAHPGVPAGTREAWAVLKRRHDPDGIMNPGALGL</sequence>
<evidence type="ECO:0000256" key="3">
    <source>
        <dbReference type="ARBA" id="ARBA00022827"/>
    </source>
</evidence>
<protein>
    <submittedName>
        <fullName evidence="5">FAD-binding oxidoreductase</fullName>
    </submittedName>
</protein>
<evidence type="ECO:0000256" key="2">
    <source>
        <dbReference type="ARBA" id="ARBA00022630"/>
    </source>
</evidence>
<evidence type="ECO:0000256" key="1">
    <source>
        <dbReference type="ARBA" id="ARBA00008000"/>
    </source>
</evidence>
<dbReference type="InterPro" id="IPR006094">
    <property type="entry name" value="Oxid_FAD_bind_N"/>
</dbReference>
<dbReference type="PANTHER" id="PTHR11748">
    <property type="entry name" value="D-LACTATE DEHYDROGENASE"/>
    <property type="match status" value="1"/>
</dbReference>
<comment type="caution">
    <text evidence="5">The sequence shown here is derived from an EMBL/GenBank/DDBJ whole genome shotgun (WGS) entry which is preliminary data.</text>
</comment>
<dbReference type="PANTHER" id="PTHR11748:SF111">
    <property type="entry name" value="D-LACTATE DEHYDROGENASE, MITOCHONDRIAL-RELATED"/>
    <property type="match status" value="1"/>
</dbReference>
<dbReference type="RefSeq" id="WP_207418882.1">
    <property type="nucleotide sequence ID" value="NZ_CP061177.1"/>
</dbReference>
<dbReference type="Proteomes" id="UP001518989">
    <property type="component" value="Unassembled WGS sequence"/>
</dbReference>
<dbReference type="SUPFAM" id="SSF56176">
    <property type="entry name" value="FAD-binding/transporter-associated domain-like"/>
    <property type="match status" value="1"/>
</dbReference>
<dbReference type="Pfam" id="PF01565">
    <property type="entry name" value="FAD_binding_4"/>
    <property type="match status" value="1"/>
</dbReference>
<name>A0ABS3KT94_9PROT</name>
<evidence type="ECO:0000259" key="4">
    <source>
        <dbReference type="PROSITE" id="PS51387"/>
    </source>
</evidence>
<dbReference type="InterPro" id="IPR036318">
    <property type="entry name" value="FAD-bd_PCMH-like_sf"/>
</dbReference>
<dbReference type="InterPro" id="IPR016166">
    <property type="entry name" value="FAD-bd_PCMH"/>
</dbReference>
<accession>A0ABS3KT94</accession>
<gene>
    <name evidence="5" type="ORF">IAI61_16770</name>
</gene>
<feature type="domain" description="FAD-binding PCMH-type" evidence="4">
    <location>
        <begin position="34"/>
        <end position="214"/>
    </location>
</feature>
<dbReference type="Gene3D" id="3.30.465.10">
    <property type="match status" value="1"/>
</dbReference>
<evidence type="ECO:0000313" key="6">
    <source>
        <dbReference type="Proteomes" id="UP001518989"/>
    </source>
</evidence>
<evidence type="ECO:0000313" key="5">
    <source>
        <dbReference type="EMBL" id="MBO1080699.1"/>
    </source>
</evidence>
<dbReference type="PROSITE" id="PS51387">
    <property type="entry name" value="FAD_PCMH"/>
    <property type="match status" value="1"/>
</dbReference>
<reference evidence="5 6" key="1">
    <citation type="submission" date="2020-09" db="EMBL/GenBank/DDBJ databases">
        <title>Roseomonas.</title>
        <authorList>
            <person name="Zhu W."/>
        </authorList>
    </citation>
    <scope>NUCLEOTIDE SEQUENCE [LARGE SCALE GENOMIC DNA]</scope>
    <source>
        <strain evidence="5 6">573</strain>
    </source>
</reference>
<dbReference type="InterPro" id="IPR016164">
    <property type="entry name" value="FAD-linked_Oxase-like_C"/>
</dbReference>
<dbReference type="InterPro" id="IPR016169">
    <property type="entry name" value="FAD-bd_PCMH_sub2"/>
</dbReference>
<organism evidence="5 6">
    <name type="scientific">Roseomonas haemaphysalidis</name>
    <dbReference type="NCBI Taxonomy" id="2768162"/>
    <lineage>
        <taxon>Bacteria</taxon>
        <taxon>Pseudomonadati</taxon>
        <taxon>Pseudomonadota</taxon>
        <taxon>Alphaproteobacteria</taxon>
        <taxon>Acetobacterales</taxon>
        <taxon>Roseomonadaceae</taxon>
        <taxon>Roseomonas</taxon>
    </lineage>
</organism>
<comment type="similarity">
    <text evidence="1">Belongs to the FAD-binding oxidoreductase/transferase type 4 family.</text>
</comment>
<keyword evidence="3" id="KW-0274">FAD</keyword>
<dbReference type="EMBL" id="JACTNG010000010">
    <property type="protein sequence ID" value="MBO1080699.1"/>
    <property type="molecule type" value="Genomic_DNA"/>
</dbReference>